<evidence type="ECO:0000313" key="5">
    <source>
        <dbReference type="Proteomes" id="UP000270296"/>
    </source>
</evidence>
<dbReference type="AlphaFoldDB" id="A0A183IQR8"/>
<feature type="domain" description="EF-hand" evidence="3">
    <location>
        <begin position="18"/>
        <end position="53"/>
    </location>
</feature>
<evidence type="ECO:0000256" key="2">
    <source>
        <dbReference type="ARBA" id="ARBA00022837"/>
    </source>
</evidence>
<feature type="domain" description="EF-hand" evidence="3">
    <location>
        <begin position="90"/>
        <end position="125"/>
    </location>
</feature>
<dbReference type="InterPro" id="IPR011992">
    <property type="entry name" value="EF-hand-dom_pair"/>
</dbReference>
<evidence type="ECO:0000313" key="6">
    <source>
        <dbReference type="WBParaSite" id="SBAD_0000620001-mRNA-1"/>
    </source>
</evidence>
<sequence length="186" mass="20784">MSKKNSRFCVKEVKLTSEQIQEIEKVFAVYGPDADGRIDVSNLKLVLRALGFEPKSDEVIQLTTVLQSEDGKMSLSQLTELLARRMAEKDCRAEIMKAFRLFDTSDCGAIKLEDLIRIGKQLDESVSVEELKVAKFYGDFTVVSNPRLFSTGLGTDNGEVLTNLFQGEFSSGFQCSEGRLQQLARL</sequence>
<accession>A0A183IQR8</accession>
<reference evidence="4 5" key="2">
    <citation type="submission" date="2018-11" db="EMBL/GenBank/DDBJ databases">
        <authorList>
            <consortium name="Pathogen Informatics"/>
        </authorList>
    </citation>
    <scope>NUCLEOTIDE SEQUENCE [LARGE SCALE GENOMIC DNA]</scope>
</reference>
<dbReference type="PANTHER" id="PTHR23048">
    <property type="entry name" value="MYOSIN LIGHT CHAIN 1, 3"/>
    <property type="match status" value="1"/>
</dbReference>
<dbReference type="OrthoDB" id="343296at2759"/>
<protein>
    <submittedName>
        <fullName evidence="6">EF-hand domain-containing protein</fullName>
    </submittedName>
</protein>
<name>A0A183IQR8_9BILA</name>
<proteinExistence type="predicted"/>
<dbReference type="SMART" id="SM00054">
    <property type="entry name" value="EFh"/>
    <property type="match status" value="2"/>
</dbReference>
<dbReference type="PANTHER" id="PTHR23048:SF59">
    <property type="entry name" value="EF-HAND SUPERFAMILY PROTEIN"/>
    <property type="match status" value="1"/>
</dbReference>
<dbReference type="WBParaSite" id="SBAD_0000620001-mRNA-1">
    <property type="protein sequence ID" value="SBAD_0000620001-mRNA-1"/>
    <property type="gene ID" value="SBAD_0000620001"/>
</dbReference>
<evidence type="ECO:0000313" key="4">
    <source>
        <dbReference type="EMBL" id="VDP08808.1"/>
    </source>
</evidence>
<organism evidence="6">
    <name type="scientific">Soboliphyme baturini</name>
    <dbReference type="NCBI Taxonomy" id="241478"/>
    <lineage>
        <taxon>Eukaryota</taxon>
        <taxon>Metazoa</taxon>
        <taxon>Ecdysozoa</taxon>
        <taxon>Nematoda</taxon>
        <taxon>Enoplea</taxon>
        <taxon>Dorylaimia</taxon>
        <taxon>Dioctophymatida</taxon>
        <taxon>Dioctophymatoidea</taxon>
        <taxon>Soboliphymatidae</taxon>
        <taxon>Soboliphyme</taxon>
    </lineage>
</organism>
<evidence type="ECO:0000259" key="3">
    <source>
        <dbReference type="PROSITE" id="PS50222"/>
    </source>
</evidence>
<dbReference type="InterPro" id="IPR050230">
    <property type="entry name" value="CALM/Myosin/TropC-like"/>
</dbReference>
<dbReference type="Proteomes" id="UP000270296">
    <property type="component" value="Unassembled WGS sequence"/>
</dbReference>
<gene>
    <name evidence="4" type="ORF">SBAD_LOCUS5965</name>
</gene>
<dbReference type="GO" id="GO:0016460">
    <property type="term" value="C:myosin II complex"/>
    <property type="evidence" value="ECO:0007669"/>
    <property type="project" value="TreeGrafter"/>
</dbReference>
<keyword evidence="2" id="KW-0106">Calcium</keyword>
<dbReference type="Gene3D" id="1.10.238.10">
    <property type="entry name" value="EF-hand"/>
    <property type="match status" value="2"/>
</dbReference>
<dbReference type="EMBL" id="UZAM01009381">
    <property type="protein sequence ID" value="VDP08808.1"/>
    <property type="molecule type" value="Genomic_DNA"/>
</dbReference>
<dbReference type="InterPro" id="IPR002048">
    <property type="entry name" value="EF_hand_dom"/>
</dbReference>
<dbReference type="FunFam" id="1.10.238.10:FF:000001">
    <property type="entry name" value="Calmodulin 1"/>
    <property type="match status" value="1"/>
</dbReference>
<dbReference type="SUPFAM" id="SSF47473">
    <property type="entry name" value="EF-hand"/>
    <property type="match status" value="1"/>
</dbReference>
<dbReference type="GO" id="GO:0005509">
    <property type="term" value="F:calcium ion binding"/>
    <property type="evidence" value="ECO:0007669"/>
    <property type="project" value="InterPro"/>
</dbReference>
<evidence type="ECO:0000256" key="1">
    <source>
        <dbReference type="ARBA" id="ARBA00022737"/>
    </source>
</evidence>
<dbReference type="PROSITE" id="PS50222">
    <property type="entry name" value="EF_HAND_2"/>
    <property type="match status" value="2"/>
</dbReference>
<keyword evidence="1" id="KW-0677">Repeat</keyword>
<keyword evidence="5" id="KW-1185">Reference proteome</keyword>
<reference evidence="6" key="1">
    <citation type="submission" date="2016-06" db="UniProtKB">
        <authorList>
            <consortium name="WormBaseParasite"/>
        </authorList>
    </citation>
    <scope>IDENTIFICATION</scope>
</reference>